<feature type="region of interest" description="Disordered" evidence="1">
    <location>
        <begin position="196"/>
        <end position="233"/>
    </location>
</feature>
<keyword evidence="3" id="KW-1185">Reference proteome</keyword>
<evidence type="ECO:0000313" key="3">
    <source>
        <dbReference type="Proteomes" id="UP001556367"/>
    </source>
</evidence>
<comment type="caution">
    <text evidence="2">The sequence shown here is derived from an EMBL/GenBank/DDBJ whole genome shotgun (WGS) entry which is preliminary data.</text>
</comment>
<feature type="region of interest" description="Disordered" evidence="1">
    <location>
        <begin position="1158"/>
        <end position="1186"/>
    </location>
</feature>
<proteinExistence type="predicted"/>
<evidence type="ECO:0000256" key="1">
    <source>
        <dbReference type="SAM" id="MobiDB-lite"/>
    </source>
</evidence>
<accession>A0ABR3J9K9</accession>
<protein>
    <submittedName>
        <fullName evidence="2">Uncharacterized protein</fullName>
    </submittedName>
</protein>
<feature type="compositionally biased region" description="Basic and acidic residues" evidence="1">
    <location>
        <begin position="309"/>
        <end position="320"/>
    </location>
</feature>
<feature type="region of interest" description="Disordered" evidence="1">
    <location>
        <begin position="617"/>
        <end position="724"/>
    </location>
</feature>
<feature type="region of interest" description="Disordered" evidence="1">
    <location>
        <begin position="309"/>
        <end position="346"/>
    </location>
</feature>
<organism evidence="2 3">
    <name type="scientific">Hohenbuehelia grisea</name>
    <dbReference type="NCBI Taxonomy" id="104357"/>
    <lineage>
        <taxon>Eukaryota</taxon>
        <taxon>Fungi</taxon>
        <taxon>Dikarya</taxon>
        <taxon>Basidiomycota</taxon>
        <taxon>Agaricomycotina</taxon>
        <taxon>Agaricomycetes</taxon>
        <taxon>Agaricomycetidae</taxon>
        <taxon>Agaricales</taxon>
        <taxon>Pleurotineae</taxon>
        <taxon>Pleurotaceae</taxon>
        <taxon>Hohenbuehelia</taxon>
    </lineage>
</organism>
<gene>
    <name evidence="2" type="ORF">HGRIS_008785</name>
</gene>
<feature type="region of interest" description="Disordered" evidence="1">
    <location>
        <begin position="783"/>
        <end position="803"/>
    </location>
</feature>
<feature type="compositionally biased region" description="Acidic residues" evidence="1">
    <location>
        <begin position="337"/>
        <end position="346"/>
    </location>
</feature>
<name>A0ABR3J9K9_9AGAR</name>
<feature type="region of interest" description="Disordered" evidence="1">
    <location>
        <begin position="249"/>
        <end position="294"/>
    </location>
</feature>
<feature type="compositionally biased region" description="Acidic residues" evidence="1">
    <location>
        <begin position="196"/>
        <end position="205"/>
    </location>
</feature>
<reference evidence="3" key="1">
    <citation type="submission" date="2024-06" db="EMBL/GenBank/DDBJ databases">
        <title>Multi-omics analyses provide insights into the biosynthesis of the anticancer antibiotic pleurotin in Hohenbuehelia grisea.</title>
        <authorList>
            <person name="Weaver J.A."/>
            <person name="Alberti F."/>
        </authorList>
    </citation>
    <scope>NUCLEOTIDE SEQUENCE [LARGE SCALE GENOMIC DNA]</scope>
    <source>
        <strain evidence="3">T-177</strain>
    </source>
</reference>
<sequence length="1412" mass="153109">MLSRRALRETPRLGVGGSAARNRLPADFNGLGNASMAVEDMPEPQLNKDVILNLRFQLSAEEFNGVSSLIRAQTVALANTASATRDKFAPQTPTWRRPPSPFQPIFARSNQPGHGGAQTQTLSGGATSTGLYSYNDLVGPSMSLPKPVVSQISAGPVDGDLWEQDEYKQNLLLINGWETYNISSPISAASADSEIDELADDDDDTVLPHPSNRHHRYMTPPTSEPLEANSKSPIDWEPLVPAIARSRLPANAGGRPQMGSSSILPSWPRPPKSSGSDDDKDGEDVDGKTQPTPTLGAFLIPILLKGGELGKPKETSKAVRWDSPLAGHGKVPGDDGSGTDEDEDDEDQLATDVATMADSNVLHGLERSHTKADDDDADFDADIRHITDQTPVEWRQHLHDVVMKEKLVEDGDSGLVNGVKSHKGSKAPDALIGTFMDVPTLPPPNIYCTSDKAVLVPRNFSVLLAPKAEKKPVGDSSIKANTITNEQPRSNGLDHEIPPIQAHAAFLKRNRRIFMLTNELSWVAFTSREPLPSDAEAMRVCEPVVPRSKDTQAVEALMAAALIPDTHETAPTDDDVSQRVIRRYSPRPRAESMHRWIAGIDEFDLILTRDERRRLAGHAEQSTVDDHESSVISAGMSDPEEGGVAQSAQKGPGESKPVSAHASERPISPLAESAHAPSEDPIVSFEDSDDRGESDKENIESASESGEPLRKRPRLDACREGSREGMSVLRAQEVHQGTRSALKELLPPSLVDAESNCEADADADVRPLILENALVELDLHNIRRGPSDSSQDNTLDDRNHPSVHEFGWPSRRLQDHYGGLWKYQASRDDYKCVDEYPTQATDDPFQTHNGLVHNQSAMGSIWAVDQENRSAAPYLASSFLDPAQELFGALANTDVDPHDVSTPGFNPIDGADELDYLSQFNTTLTGYEPICYDDLGSGGLEYANGDQGDFVSFDGGRNGDVAMETVSTLPDSSVLSSLETQDILPQSFEISYTAVPTTTPCSSALIKPSALTAYQSSNSNSTSSRPAQSNSTAMLEATLNIARPSLSLAAFGQLRAKTFSSGYEDNSMSSSKSGTGTMAARNQLEEHPEGGMDCVENPKGVPPELVDVNTLILPVEWSPPATLHRYMASTALLQRQVLVRALCNASLGRVQFAERESLGPLTNDPSTPAASGPSGTSESSRSFQNGPDLVLSPEAAVLFVPLLSLPARGPRVMDQISVLSWRYERILVVFEAYPESQGIRPLKAGPSVEEPSRSRSQMNLYAYTPPIIKATRKLRRDLGVAEACGNKRGTASSVTSWAFAESPDEAAMFARLYGDRLEASANEPGSVSSALWQSREEWLGDEALENELELASAGGMNPFAAYVILCQVDLGSFLDLSPDERVETFGGLIGIERVYNLNTFIERRRQEIEFDV</sequence>
<feature type="compositionally biased region" description="Basic and acidic residues" evidence="1">
    <location>
        <begin position="707"/>
        <end position="723"/>
    </location>
</feature>
<dbReference type="EMBL" id="JASNQZ010000011">
    <property type="protein sequence ID" value="KAL0952172.1"/>
    <property type="molecule type" value="Genomic_DNA"/>
</dbReference>
<feature type="compositionally biased region" description="Low complexity" evidence="1">
    <location>
        <begin position="1168"/>
        <end position="1182"/>
    </location>
</feature>
<dbReference type="Proteomes" id="UP001556367">
    <property type="component" value="Unassembled WGS sequence"/>
</dbReference>
<evidence type="ECO:0000313" key="2">
    <source>
        <dbReference type="EMBL" id="KAL0952172.1"/>
    </source>
</evidence>